<sequence>MQLTRLALVLALSLPLASAQTNPLSGISTCAVGCMGTVVPNFCNPTDLSCMCTNEGLAASIQECLTSSCTLIEALETRNATAVLCEEPIRTRPDVLLYLPLNIVAWVLVILRFIARHKSISPRTVGLDDACMAISAVMLVPFTIFCTISRYHGLGMDIWKVTPDDVTLLLRDFYATEVIYPIMSSFIKASFIFFYLRIFPSQRFRIICYGVMTLSFAYGITFSSAYAFQCTPVPFAWTRWDGLHAGTCINVNSMVYAQASINIFLDLLVLGLPLPALFKLELSWARKSLVLSMFSLGFFITGVSCVRLSQVLMFGDTTNPSREWYGLGIWTVIEVDVGIICACLPTMGILLRKIFPGLSRSTQKNSQMTPASMGSRSHDLAPSKGAKGSKGGTGKWDTLNDGGFIELSESMQSLHHANGRPYH</sequence>
<dbReference type="InterPro" id="IPR052337">
    <property type="entry name" value="SAT4-like"/>
</dbReference>
<evidence type="ECO:0000256" key="11">
    <source>
        <dbReference type="ARBA" id="ARBA00023157"/>
    </source>
</evidence>
<evidence type="ECO:0000256" key="16">
    <source>
        <dbReference type="SAM" id="SignalP"/>
    </source>
</evidence>
<dbReference type="InterPro" id="IPR008427">
    <property type="entry name" value="Extracellular_membr_CFEM_dom"/>
</dbReference>
<reference evidence="20" key="3">
    <citation type="submission" date="2025-04" db="UniProtKB">
        <authorList>
            <consortium name="RefSeq"/>
        </authorList>
    </citation>
    <scope>IDENTIFICATION</scope>
    <source>
        <strain evidence="20">CBS 781.70</strain>
    </source>
</reference>
<evidence type="ECO:0000256" key="15">
    <source>
        <dbReference type="SAM" id="Phobius"/>
    </source>
</evidence>
<keyword evidence="12" id="KW-0449">Lipoprotein</keyword>
<comment type="similarity">
    <text evidence="13">Belongs to the SAT4 family.</text>
</comment>
<evidence type="ECO:0000256" key="4">
    <source>
        <dbReference type="ARBA" id="ARBA00010031"/>
    </source>
</evidence>
<keyword evidence="11" id="KW-1015">Disulfide bond</keyword>
<protein>
    <recommendedName>
        <fullName evidence="17">CFEM domain-containing protein</fullName>
    </recommendedName>
</protein>
<evidence type="ECO:0000313" key="20">
    <source>
        <dbReference type="RefSeq" id="XP_033538682.1"/>
    </source>
</evidence>
<dbReference type="GO" id="GO:0005576">
    <property type="term" value="C:extracellular region"/>
    <property type="evidence" value="ECO:0007669"/>
    <property type="project" value="UniProtKB-SubCell"/>
</dbReference>
<evidence type="ECO:0000256" key="5">
    <source>
        <dbReference type="ARBA" id="ARBA00022525"/>
    </source>
</evidence>
<feature type="transmembrane region" description="Helical" evidence="15">
    <location>
        <begin position="259"/>
        <end position="278"/>
    </location>
</feature>
<feature type="transmembrane region" description="Helical" evidence="15">
    <location>
        <begin position="127"/>
        <end position="151"/>
    </location>
</feature>
<feature type="transmembrane region" description="Helical" evidence="15">
    <location>
        <begin position="329"/>
        <end position="351"/>
    </location>
</feature>
<evidence type="ECO:0000313" key="18">
    <source>
        <dbReference type="EMBL" id="KAF1817051.1"/>
    </source>
</evidence>
<accession>A0A6G1GGL8</accession>
<feature type="signal peptide" evidence="16">
    <location>
        <begin position="1"/>
        <end position="19"/>
    </location>
</feature>
<dbReference type="InterPro" id="IPR049326">
    <property type="entry name" value="Rhodopsin_dom_fungi"/>
</dbReference>
<comment type="similarity">
    <text evidence="4">Belongs to the RBT5 family.</text>
</comment>
<name>A0A6G1GGL8_9PEZI</name>
<keyword evidence="6" id="KW-0336">GPI-anchor</keyword>
<keyword evidence="9 15" id="KW-1133">Transmembrane helix</keyword>
<keyword evidence="7 15" id="KW-0812">Transmembrane</keyword>
<dbReference type="SMART" id="SM00747">
    <property type="entry name" value="CFEM"/>
    <property type="match status" value="1"/>
</dbReference>
<reference evidence="18 20" key="1">
    <citation type="submission" date="2020-01" db="EMBL/GenBank/DDBJ databases">
        <authorList>
            <consortium name="DOE Joint Genome Institute"/>
            <person name="Haridas S."/>
            <person name="Albert R."/>
            <person name="Binder M."/>
            <person name="Bloem J."/>
            <person name="Labutti K."/>
            <person name="Salamov A."/>
            <person name="Andreopoulos B."/>
            <person name="Baker S.E."/>
            <person name="Barry K."/>
            <person name="Bills G."/>
            <person name="Bluhm B.H."/>
            <person name="Cannon C."/>
            <person name="Castanera R."/>
            <person name="Culley D.E."/>
            <person name="Daum C."/>
            <person name="Ezra D."/>
            <person name="Gonzalez J.B."/>
            <person name="Henrissat B."/>
            <person name="Kuo A."/>
            <person name="Liang C."/>
            <person name="Lipzen A."/>
            <person name="Lutzoni F."/>
            <person name="Magnuson J."/>
            <person name="Mondo S."/>
            <person name="Nolan M."/>
            <person name="Ohm R."/>
            <person name="Pangilinan J."/>
            <person name="Park H.-J."/>
            <person name="Ramirez L."/>
            <person name="Alfaro M."/>
            <person name="Sun H."/>
            <person name="Tritt A."/>
            <person name="Yoshinaga Y."/>
            <person name="Zwiers L.-H."/>
            <person name="Turgeon B.G."/>
            <person name="Goodwin S.B."/>
            <person name="Spatafora J.W."/>
            <person name="Crous P.W."/>
            <person name="Grigoriev I.V."/>
        </authorList>
    </citation>
    <scope>NUCLEOTIDE SEQUENCE</scope>
    <source>
        <strain evidence="18 20">CBS 781.70</strain>
    </source>
</reference>
<reference evidence="20" key="2">
    <citation type="submission" date="2020-04" db="EMBL/GenBank/DDBJ databases">
        <authorList>
            <consortium name="NCBI Genome Project"/>
        </authorList>
    </citation>
    <scope>NUCLEOTIDE SEQUENCE</scope>
    <source>
        <strain evidence="20">CBS 781.70</strain>
    </source>
</reference>
<organism evidence="18">
    <name type="scientific">Eremomyces bilateralis CBS 781.70</name>
    <dbReference type="NCBI Taxonomy" id="1392243"/>
    <lineage>
        <taxon>Eukaryota</taxon>
        <taxon>Fungi</taxon>
        <taxon>Dikarya</taxon>
        <taxon>Ascomycota</taxon>
        <taxon>Pezizomycotina</taxon>
        <taxon>Dothideomycetes</taxon>
        <taxon>Dothideomycetes incertae sedis</taxon>
        <taxon>Eremomycetales</taxon>
        <taxon>Eremomycetaceae</taxon>
        <taxon>Eremomyces</taxon>
    </lineage>
</organism>
<dbReference type="Proteomes" id="UP000504638">
    <property type="component" value="Unplaced"/>
</dbReference>
<feature type="transmembrane region" description="Helical" evidence="15">
    <location>
        <begin position="290"/>
        <end position="309"/>
    </location>
</feature>
<evidence type="ECO:0000256" key="2">
    <source>
        <dbReference type="ARBA" id="ARBA00004589"/>
    </source>
</evidence>
<evidence type="ECO:0000256" key="1">
    <source>
        <dbReference type="ARBA" id="ARBA00004141"/>
    </source>
</evidence>
<dbReference type="EMBL" id="ML975149">
    <property type="protein sequence ID" value="KAF1817051.1"/>
    <property type="molecule type" value="Genomic_DNA"/>
</dbReference>
<evidence type="ECO:0000256" key="7">
    <source>
        <dbReference type="ARBA" id="ARBA00022692"/>
    </source>
</evidence>
<keyword evidence="10 15" id="KW-0472">Membrane</keyword>
<keyword evidence="19" id="KW-1185">Reference proteome</keyword>
<keyword evidence="5" id="KW-0964">Secreted</keyword>
<evidence type="ECO:0000256" key="8">
    <source>
        <dbReference type="ARBA" id="ARBA00022729"/>
    </source>
</evidence>
<dbReference type="AlphaFoldDB" id="A0A6G1GGL8"/>
<evidence type="ECO:0000256" key="3">
    <source>
        <dbReference type="ARBA" id="ARBA00004613"/>
    </source>
</evidence>
<evidence type="ECO:0000256" key="9">
    <source>
        <dbReference type="ARBA" id="ARBA00022989"/>
    </source>
</evidence>
<keyword evidence="8 16" id="KW-0732">Signal</keyword>
<feature type="transmembrane region" description="Helical" evidence="15">
    <location>
        <begin position="206"/>
        <end position="228"/>
    </location>
</feature>
<evidence type="ECO:0000256" key="10">
    <source>
        <dbReference type="ARBA" id="ARBA00023136"/>
    </source>
</evidence>
<gene>
    <name evidence="18 20" type="ORF">P152DRAFT_453658</name>
</gene>
<evidence type="ECO:0000256" key="12">
    <source>
        <dbReference type="ARBA" id="ARBA00023288"/>
    </source>
</evidence>
<dbReference type="PANTHER" id="PTHR33048">
    <property type="entry name" value="PTH11-LIKE INTEGRAL MEMBRANE PROTEIN (AFU_ORTHOLOGUE AFUA_5G11245)"/>
    <property type="match status" value="1"/>
</dbReference>
<feature type="transmembrane region" description="Helical" evidence="15">
    <location>
        <begin position="95"/>
        <end position="115"/>
    </location>
</feature>
<feature type="compositionally biased region" description="Polar residues" evidence="14">
    <location>
        <begin position="361"/>
        <end position="375"/>
    </location>
</feature>
<dbReference type="PANTHER" id="PTHR33048:SF47">
    <property type="entry name" value="INTEGRAL MEMBRANE PROTEIN-RELATED"/>
    <property type="match status" value="1"/>
</dbReference>
<feature type="transmembrane region" description="Helical" evidence="15">
    <location>
        <begin position="178"/>
        <end position="199"/>
    </location>
</feature>
<keyword evidence="6" id="KW-0325">Glycoprotein</keyword>
<dbReference type="Pfam" id="PF05730">
    <property type="entry name" value="CFEM"/>
    <property type="match status" value="1"/>
</dbReference>
<dbReference type="GeneID" id="54418992"/>
<feature type="chain" id="PRO_5044632118" description="CFEM domain-containing protein" evidence="16">
    <location>
        <begin position="20"/>
        <end position="423"/>
    </location>
</feature>
<dbReference type="OrthoDB" id="2496787at2759"/>
<feature type="region of interest" description="Disordered" evidence="14">
    <location>
        <begin position="361"/>
        <end position="395"/>
    </location>
</feature>
<evidence type="ECO:0000313" key="19">
    <source>
        <dbReference type="Proteomes" id="UP000504638"/>
    </source>
</evidence>
<dbReference type="GO" id="GO:0098552">
    <property type="term" value="C:side of membrane"/>
    <property type="evidence" value="ECO:0007669"/>
    <property type="project" value="UniProtKB-KW"/>
</dbReference>
<comment type="subcellular location">
    <subcellularLocation>
        <location evidence="2">Membrane</location>
        <topology evidence="2">Lipid-anchor</topology>
        <topology evidence="2">GPI-anchor</topology>
    </subcellularLocation>
    <subcellularLocation>
        <location evidence="1">Membrane</location>
        <topology evidence="1">Multi-pass membrane protein</topology>
    </subcellularLocation>
    <subcellularLocation>
        <location evidence="3">Secreted</location>
    </subcellularLocation>
</comment>
<evidence type="ECO:0000259" key="17">
    <source>
        <dbReference type="SMART" id="SM00747"/>
    </source>
</evidence>
<evidence type="ECO:0000256" key="6">
    <source>
        <dbReference type="ARBA" id="ARBA00022622"/>
    </source>
</evidence>
<feature type="domain" description="CFEM" evidence="17">
    <location>
        <begin position="23"/>
        <end position="86"/>
    </location>
</feature>
<dbReference type="RefSeq" id="XP_033538682.1">
    <property type="nucleotide sequence ID" value="XM_033678422.1"/>
</dbReference>
<proteinExistence type="inferred from homology"/>
<evidence type="ECO:0000256" key="14">
    <source>
        <dbReference type="SAM" id="MobiDB-lite"/>
    </source>
</evidence>
<dbReference type="Pfam" id="PF20684">
    <property type="entry name" value="Fung_rhodopsin"/>
    <property type="match status" value="1"/>
</dbReference>
<evidence type="ECO:0000256" key="13">
    <source>
        <dbReference type="ARBA" id="ARBA00038359"/>
    </source>
</evidence>